<evidence type="ECO:0000256" key="4">
    <source>
        <dbReference type="ARBA" id="ARBA00022982"/>
    </source>
</evidence>
<dbReference type="CDD" id="cd00729">
    <property type="entry name" value="rubredoxin_SM"/>
    <property type="match status" value="1"/>
</dbReference>
<feature type="domain" description="Ferritin-like diiron" evidence="8">
    <location>
        <begin position="172"/>
        <end position="302"/>
    </location>
</feature>
<dbReference type="InterPro" id="IPR009040">
    <property type="entry name" value="Ferritin-like_diiron"/>
</dbReference>
<comment type="cofactor">
    <cofactor evidence="1">
        <name>Fe(3+)</name>
        <dbReference type="ChEBI" id="CHEBI:29034"/>
    </cofactor>
</comment>
<keyword evidence="2" id="KW-0813">Transport</keyword>
<dbReference type="CDD" id="cd01041">
    <property type="entry name" value="Rubrerythrin"/>
    <property type="match status" value="1"/>
</dbReference>
<organism evidence="10 11">
    <name type="scientific">Longibaculum muris</name>
    <dbReference type="NCBI Taxonomy" id="1796628"/>
    <lineage>
        <taxon>Bacteria</taxon>
        <taxon>Bacillati</taxon>
        <taxon>Bacillota</taxon>
        <taxon>Erysipelotrichia</taxon>
        <taxon>Erysipelotrichales</taxon>
        <taxon>Coprobacillaceae</taxon>
        <taxon>Longibaculum</taxon>
    </lineage>
</organism>
<keyword evidence="11" id="KW-1185">Reference proteome</keyword>
<dbReference type="AlphaFoldDB" id="A0A4R3Z471"/>
<evidence type="ECO:0000256" key="3">
    <source>
        <dbReference type="ARBA" id="ARBA00022723"/>
    </source>
</evidence>
<reference evidence="10 11" key="1">
    <citation type="submission" date="2019-03" db="EMBL/GenBank/DDBJ databases">
        <title>Genomic Encyclopedia of Type Strains, Phase IV (KMG-IV): sequencing the most valuable type-strain genomes for metagenomic binning, comparative biology and taxonomic classification.</title>
        <authorList>
            <person name="Goeker M."/>
        </authorList>
    </citation>
    <scope>NUCLEOTIDE SEQUENCE [LARGE SCALE GENOMIC DNA]</scope>
    <source>
        <strain evidence="10 11">DSM 29487</strain>
    </source>
</reference>
<proteinExistence type="predicted"/>
<comment type="caution">
    <text evidence="10">The sequence shown here is derived from an EMBL/GenBank/DDBJ whole genome shotgun (WGS) entry which is preliminary data.</text>
</comment>
<evidence type="ECO:0000256" key="6">
    <source>
        <dbReference type="ARBA" id="ARBA00023014"/>
    </source>
</evidence>
<keyword evidence="6" id="KW-0411">Iron-sulfur</keyword>
<dbReference type="GO" id="GO:0016491">
    <property type="term" value="F:oxidoreductase activity"/>
    <property type="evidence" value="ECO:0007669"/>
    <property type="project" value="InterPro"/>
</dbReference>
<evidence type="ECO:0000259" key="8">
    <source>
        <dbReference type="PROSITE" id="PS50905"/>
    </source>
</evidence>
<dbReference type="GO" id="GO:0005506">
    <property type="term" value="F:iron ion binding"/>
    <property type="evidence" value="ECO:0007669"/>
    <property type="project" value="InterPro"/>
</dbReference>
<keyword evidence="4" id="KW-0249">Electron transport</keyword>
<dbReference type="GO" id="GO:0051536">
    <property type="term" value="F:iron-sulfur cluster binding"/>
    <property type="evidence" value="ECO:0007669"/>
    <property type="project" value="UniProtKB-KW"/>
</dbReference>
<dbReference type="EMBL" id="SMCQ01000006">
    <property type="protein sequence ID" value="TCW00731.1"/>
    <property type="molecule type" value="Genomic_DNA"/>
</dbReference>
<dbReference type="Gene3D" id="2.20.28.10">
    <property type="match status" value="1"/>
</dbReference>
<dbReference type="InterPro" id="IPR017900">
    <property type="entry name" value="4Fe4S_Fe_S_CS"/>
</dbReference>
<dbReference type="Pfam" id="PF21349">
    <property type="entry name" value="RUBY_RBDX"/>
    <property type="match status" value="1"/>
</dbReference>
<evidence type="ECO:0000256" key="1">
    <source>
        <dbReference type="ARBA" id="ARBA00001965"/>
    </source>
</evidence>
<dbReference type="InterPro" id="IPR017896">
    <property type="entry name" value="4Fe4S_Fe-S-bd"/>
</dbReference>
<dbReference type="InterPro" id="IPR024934">
    <property type="entry name" value="Rubredoxin-like_dom"/>
</dbReference>
<dbReference type="SUPFAM" id="SSF54862">
    <property type="entry name" value="4Fe-4S ferredoxins"/>
    <property type="match status" value="1"/>
</dbReference>
<gene>
    <name evidence="10" type="ORF">EDD60_10662</name>
</gene>
<dbReference type="Pfam" id="PF00037">
    <property type="entry name" value="Fer4"/>
    <property type="match status" value="1"/>
</dbReference>
<sequence length="347" mass="39417">MSELRALRNIRLCTKDCLCLYVCPTGASDTENGQIDASKCTGCGMCVQACPSHALSLVPYVYPPQQVKEKEVLDDLHRLISSKAKQVSSLHYLKTHTNQPIVAQLAQAMETSNRVMGEDLAREAGYMLPQSQNTHDLLTLIVENAEDENIKKIAQELLESLPINDQKQDCSKYAGTKTEKNLMEAFAGESQARNKYTYFAQMARKEGLEQIAAIFEETANQEKQHAKMWFSEFHGIGSTDENLEVAAAGEHEEWTDMYARMAKEARAEGFDELAIQFENVAKVEKSHEARYLRLLKNYREGQTFKADTPIRWKCRQCGFIYEGEEAPKRCPTCGYPQAYFERMSENY</sequence>
<protein>
    <submittedName>
        <fullName evidence="10">Rubrerythrin</fullName>
    </submittedName>
</protein>
<dbReference type="InterPro" id="IPR009078">
    <property type="entry name" value="Ferritin-like_SF"/>
</dbReference>
<keyword evidence="5" id="KW-0408">Iron</keyword>
<evidence type="ECO:0000256" key="5">
    <source>
        <dbReference type="ARBA" id="ARBA00023004"/>
    </source>
</evidence>
<keyword evidence="3" id="KW-0479">Metal-binding</keyword>
<evidence type="ECO:0000313" key="10">
    <source>
        <dbReference type="EMBL" id="TCW00731.1"/>
    </source>
</evidence>
<dbReference type="Gene3D" id="3.30.70.20">
    <property type="match status" value="1"/>
</dbReference>
<evidence type="ECO:0000259" key="7">
    <source>
        <dbReference type="PROSITE" id="PS50903"/>
    </source>
</evidence>
<dbReference type="Proteomes" id="UP000295515">
    <property type="component" value="Unassembled WGS sequence"/>
</dbReference>
<dbReference type="PROSITE" id="PS51379">
    <property type="entry name" value="4FE4S_FER_2"/>
    <property type="match status" value="1"/>
</dbReference>
<dbReference type="Gene3D" id="1.20.1260.10">
    <property type="match status" value="1"/>
</dbReference>
<evidence type="ECO:0000256" key="2">
    <source>
        <dbReference type="ARBA" id="ARBA00022448"/>
    </source>
</evidence>
<accession>A0A4R3Z471</accession>
<dbReference type="InterPro" id="IPR052364">
    <property type="entry name" value="Rubrerythrin"/>
</dbReference>
<evidence type="ECO:0000259" key="9">
    <source>
        <dbReference type="PROSITE" id="PS51379"/>
    </source>
</evidence>
<dbReference type="NCBIfam" id="NF045767">
    <property type="entry name" value="RuberyRbr"/>
    <property type="match status" value="1"/>
</dbReference>
<feature type="domain" description="Rubredoxin-like" evidence="7">
    <location>
        <begin position="309"/>
        <end position="343"/>
    </location>
</feature>
<dbReference type="PANTHER" id="PTHR43865">
    <property type="entry name" value="RUBRERYTHRIN-RELATED"/>
    <property type="match status" value="1"/>
</dbReference>
<dbReference type="InterPro" id="IPR003251">
    <property type="entry name" value="Rr_diiron-bd_dom"/>
</dbReference>
<dbReference type="PROSITE" id="PS00198">
    <property type="entry name" value="4FE4S_FER_1"/>
    <property type="match status" value="1"/>
</dbReference>
<dbReference type="PROSITE" id="PS50905">
    <property type="entry name" value="FERRITIN_LIKE"/>
    <property type="match status" value="1"/>
</dbReference>
<dbReference type="InterPro" id="IPR012347">
    <property type="entry name" value="Ferritin-like"/>
</dbReference>
<name>A0A4R3Z471_9FIRM</name>
<dbReference type="Pfam" id="PF02915">
    <property type="entry name" value="Rubrerythrin"/>
    <property type="match status" value="1"/>
</dbReference>
<evidence type="ECO:0000313" key="11">
    <source>
        <dbReference type="Proteomes" id="UP000295515"/>
    </source>
</evidence>
<dbReference type="PROSITE" id="PS50903">
    <property type="entry name" value="RUBREDOXIN_LIKE"/>
    <property type="match status" value="1"/>
</dbReference>
<dbReference type="PANTHER" id="PTHR43865:SF1">
    <property type="entry name" value="RUBRERYTHRIN-RELATED"/>
    <property type="match status" value="1"/>
</dbReference>
<dbReference type="SUPFAM" id="SSF47240">
    <property type="entry name" value="Ferritin-like"/>
    <property type="match status" value="1"/>
</dbReference>
<dbReference type="InterPro" id="IPR048574">
    <property type="entry name" value="RUBY_RBDX"/>
</dbReference>
<feature type="domain" description="4Fe-4S ferredoxin-type" evidence="9">
    <location>
        <begin position="31"/>
        <end position="60"/>
    </location>
</feature>